<dbReference type="SUPFAM" id="SSF55785">
    <property type="entry name" value="PYP-like sensor domain (PAS domain)"/>
    <property type="match status" value="3"/>
</dbReference>
<dbReference type="OrthoDB" id="9787514at2"/>
<dbReference type="PANTHER" id="PTHR44757:SF2">
    <property type="entry name" value="BIOFILM ARCHITECTURE MAINTENANCE PROTEIN MBAA"/>
    <property type="match status" value="1"/>
</dbReference>
<dbReference type="InterPro" id="IPR001610">
    <property type="entry name" value="PAC"/>
</dbReference>
<dbReference type="InterPro" id="IPR013656">
    <property type="entry name" value="PAS_4"/>
</dbReference>
<dbReference type="NCBIfam" id="TIGR00229">
    <property type="entry name" value="sensory_box"/>
    <property type="match status" value="1"/>
</dbReference>
<keyword evidence="7" id="KW-1185">Reference proteome</keyword>
<dbReference type="SMART" id="SM00267">
    <property type="entry name" value="GGDEF"/>
    <property type="match status" value="1"/>
</dbReference>
<dbReference type="InterPro" id="IPR043128">
    <property type="entry name" value="Rev_trsase/Diguanyl_cyclase"/>
</dbReference>
<dbReference type="CDD" id="cd00130">
    <property type="entry name" value="PAS"/>
    <property type="match status" value="2"/>
</dbReference>
<dbReference type="Gene3D" id="3.30.70.270">
    <property type="match status" value="1"/>
</dbReference>
<dbReference type="Proteomes" id="UP000245474">
    <property type="component" value="Unassembled WGS sequence"/>
</dbReference>
<evidence type="ECO:0000313" key="6">
    <source>
        <dbReference type="EMBL" id="PWG65217.1"/>
    </source>
</evidence>
<dbReference type="PROSITE" id="PS50112">
    <property type="entry name" value="PAS"/>
    <property type="match status" value="1"/>
</dbReference>
<dbReference type="Gene3D" id="3.30.450.20">
    <property type="entry name" value="PAS domain"/>
    <property type="match status" value="3"/>
</dbReference>
<dbReference type="InterPro" id="IPR058544">
    <property type="entry name" value="ETR1_N"/>
</dbReference>
<evidence type="ECO:0000259" key="5">
    <source>
        <dbReference type="PROSITE" id="PS50887"/>
    </source>
</evidence>
<gene>
    <name evidence="6" type="ORF">DEM34_02795</name>
</gene>
<dbReference type="PANTHER" id="PTHR44757">
    <property type="entry name" value="DIGUANYLATE CYCLASE DGCP"/>
    <property type="match status" value="1"/>
</dbReference>
<feature type="domain" description="PAS" evidence="2">
    <location>
        <begin position="142"/>
        <end position="215"/>
    </location>
</feature>
<organism evidence="6 7">
    <name type="scientific">Sediminicurvatus halobius</name>
    <dbReference type="NCBI Taxonomy" id="2182432"/>
    <lineage>
        <taxon>Bacteria</taxon>
        <taxon>Pseudomonadati</taxon>
        <taxon>Pseudomonadota</taxon>
        <taxon>Gammaproteobacteria</taxon>
        <taxon>Chromatiales</taxon>
        <taxon>Ectothiorhodospiraceae</taxon>
        <taxon>Sediminicurvatus</taxon>
    </lineage>
</organism>
<dbReference type="CDD" id="cd01949">
    <property type="entry name" value="GGDEF"/>
    <property type="match status" value="1"/>
</dbReference>
<reference evidence="6 7" key="1">
    <citation type="submission" date="2018-05" db="EMBL/GenBank/DDBJ databases">
        <title>Spiribacter halobius sp. nov., a moderately halophilic bacterium isolated from marine solar saltern.</title>
        <authorList>
            <person name="Zheng W.-S."/>
            <person name="Lu D.-C."/>
            <person name="Du Z.-J."/>
        </authorList>
    </citation>
    <scope>NUCLEOTIDE SEQUENCE [LARGE SCALE GENOMIC DNA]</scope>
    <source>
        <strain evidence="6 7">E85</strain>
    </source>
</reference>
<sequence>MSWFADTLPAFMPHGHCYYWRADLLSLHLGADAVIALSYFSIPLAMGHLVLRRRDVVFDRVFLMFAAFILLCGVTHVLGAVTIWQPLYYSEGLVKLATAAVSATTAVALWRLMPKAIALPSHHQLQELADQREAARDQARETQHELRLILDTVGEGICRVDRGGRIWFANRAYLALLGTDEGEVRGRHYREVLRISTADEHRPPHDPVAHALAEGGTDAAEAVIVTRPDGDRFPADLQATPLRDADGTAAGAVIALRDLTEERAQQGRLARYHSLLEKTNRLARVGAWSYDIDASELWWSDITCRLFGHPPGHQPGLDEAFGHFPEGGPRQELLAAFGRCLRSGLHYDLELPLQTNGGGERRVRVLGEPEYDGTRPVRVLGAIQDITDLRAAEAASREREARLAGISRHAPGVPFELHCQRDTGRAWLPYLGDRAPQILGVSQEQVAGDIGPLLQRVVPEDRDTLLGVLRDRADAPPGEPLDFRIDFAEADGAVRREWLQAVATAEVRAGGLQVWRGFLTNVTRRKRMEAELRQLAYYDSLTGLPNRLMLEDHLAQAVARVRRAAATVAVLYLDVDDFKNINDGWGHGVGDDALRAFAERVADVMPAEAWLARIGGDELVLVLEPAREGAVTALVERLRASLQRPVTAGRHGFALRVSIGAACFPADARDAERLLQYADAAVYQAKREGGNGTAWYRRALTEEALDRVHLEGELRHALGGTGLRLALQDIHHLADSSVAGAEALVRWHHPAEGWISPGRFIPMAEATGLIQPLGEAMLHAVGRHLAATHDLPRGYRVSVNVSPRELERPDFVARLEAVLEATGARPEGLELEVTEQAFVRRESAIIDALDRVRGLGVTVAIDDFGTGFASLQYLKRLPVDKLKIDRTFVHGIPEDRDNLTIVRTAYALAEQFGLLVVAEGVETEAEADALRQIGVTLAQGFLFARPRVVRGLEE</sequence>
<dbReference type="SMART" id="SM00091">
    <property type="entry name" value="PAS"/>
    <property type="match status" value="3"/>
</dbReference>
<dbReference type="InterPro" id="IPR001633">
    <property type="entry name" value="EAL_dom"/>
</dbReference>
<protein>
    <recommendedName>
        <fullName evidence="8">GGDEF domain-containing protein</fullName>
    </recommendedName>
</protein>
<dbReference type="Gene3D" id="3.20.20.450">
    <property type="entry name" value="EAL domain"/>
    <property type="match status" value="1"/>
</dbReference>
<feature type="domain" description="PAC" evidence="3">
    <location>
        <begin position="218"/>
        <end position="271"/>
    </location>
</feature>
<dbReference type="RefSeq" id="WP_109676029.1">
    <property type="nucleotide sequence ID" value="NZ_CP086615.1"/>
</dbReference>
<dbReference type="PROSITE" id="PS50113">
    <property type="entry name" value="PAC"/>
    <property type="match status" value="1"/>
</dbReference>
<dbReference type="InterPro" id="IPR000700">
    <property type="entry name" value="PAS-assoc_C"/>
</dbReference>
<keyword evidence="1" id="KW-1133">Transmembrane helix</keyword>
<name>A0A2U2N808_9GAMM</name>
<dbReference type="NCBIfam" id="TIGR00254">
    <property type="entry name" value="GGDEF"/>
    <property type="match status" value="1"/>
</dbReference>
<dbReference type="InterPro" id="IPR000160">
    <property type="entry name" value="GGDEF_dom"/>
</dbReference>
<feature type="transmembrane region" description="Helical" evidence="1">
    <location>
        <begin position="33"/>
        <end position="51"/>
    </location>
</feature>
<feature type="domain" description="GGDEF" evidence="5">
    <location>
        <begin position="566"/>
        <end position="698"/>
    </location>
</feature>
<comment type="caution">
    <text evidence="6">The sequence shown here is derived from an EMBL/GenBank/DDBJ whole genome shotgun (WGS) entry which is preliminary data.</text>
</comment>
<proteinExistence type="predicted"/>
<dbReference type="AlphaFoldDB" id="A0A2U2N808"/>
<dbReference type="InterPro" id="IPR035965">
    <property type="entry name" value="PAS-like_dom_sf"/>
</dbReference>
<dbReference type="PROSITE" id="PS50887">
    <property type="entry name" value="GGDEF"/>
    <property type="match status" value="1"/>
</dbReference>
<dbReference type="Pfam" id="PF00990">
    <property type="entry name" value="GGDEF"/>
    <property type="match status" value="1"/>
</dbReference>
<evidence type="ECO:0000259" key="4">
    <source>
        <dbReference type="PROSITE" id="PS50883"/>
    </source>
</evidence>
<dbReference type="SMART" id="SM00086">
    <property type="entry name" value="PAC"/>
    <property type="match status" value="3"/>
</dbReference>
<dbReference type="InterPro" id="IPR029787">
    <property type="entry name" value="Nucleotide_cyclase"/>
</dbReference>
<dbReference type="SUPFAM" id="SSF141868">
    <property type="entry name" value="EAL domain-like"/>
    <property type="match status" value="1"/>
</dbReference>
<dbReference type="Pfam" id="PF00563">
    <property type="entry name" value="EAL"/>
    <property type="match status" value="1"/>
</dbReference>
<dbReference type="SMART" id="SM00052">
    <property type="entry name" value="EAL"/>
    <property type="match status" value="1"/>
</dbReference>
<evidence type="ECO:0000313" key="7">
    <source>
        <dbReference type="Proteomes" id="UP000245474"/>
    </source>
</evidence>
<dbReference type="SUPFAM" id="SSF55073">
    <property type="entry name" value="Nucleotide cyclase"/>
    <property type="match status" value="1"/>
</dbReference>
<dbReference type="CDD" id="cd01948">
    <property type="entry name" value="EAL"/>
    <property type="match status" value="1"/>
</dbReference>
<evidence type="ECO:0000256" key="1">
    <source>
        <dbReference type="SAM" id="Phobius"/>
    </source>
</evidence>
<keyword evidence="1" id="KW-0472">Membrane</keyword>
<dbReference type="InterPro" id="IPR052155">
    <property type="entry name" value="Biofilm_reg_signaling"/>
</dbReference>
<feature type="transmembrane region" description="Helical" evidence="1">
    <location>
        <begin position="63"/>
        <end position="87"/>
    </location>
</feature>
<dbReference type="InterPro" id="IPR000014">
    <property type="entry name" value="PAS"/>
</dbReference>
<accession>A0A2U2N808</accession>
<dbReference type="Pfam" id="PF08448">
    <property type="entry name" value="PAS_4"/>
    <property type="match status" value="1"/>
</dbReference>
<evidence type="ECO:0000259" key="3">
    <source>
        <dbReference type="PROSITE" id="PS50113"/>
    </source>
</evidence>
<evidence type="ECO:0008006" key="8">
    <source>
        <dbReference type="Google" id="ProtNLM"/>
    </source>
</evidence>
<dbReference type="InterPro" id="IPR035919">
    <property type="entry name" value="EAL_sf"/>
</dbReference>
<evidence type="ECO:0000259" key="2">
    <source>
        <dbReference type="PROSITE" id="PS50112"/>
    </source>
</evidence>
<dbReference type="Pfam" id="PF25487">
    <property type="entry name" value="ETR1_N"/>
    <property type="match status" value="1"/>
</dbReference>
<feature type="domain" description="EAL" evidence="4">
    <location>
        <begin position="707"/>
        <end position="954"/>
    </location>
</feature>
<dbReference type="EMBL" id="QFFI01000003">
    <property type="protein sequence ID" value="PWG65217.1"/>
    <property type="molecule type" value="Genomic_DNA"/>
</dbReference>
<keyword evidence="1" id="KW-0812">Transmembrane</keyword>
<dbReference type="PROSITE" id="PS50883">
    <property type="entry name" value="EAL"/>
    <property type="match status" value="1"/>
</dbReference>